<comment type="caution">
    <text evidence="1">The sequence shown here is derived from an EMBL/GenBank/DDBJ whole genome shotgun (WGS) entry which is preliminary data.</text>
</comment>
<dbReference type="AlphaFoldDB" id="A0A2M7Z7Z5"/>
<gene>
    <name evidence="1" type="ORF">CO134_04120</name>
</gene>
<protein>
    <submittedName>
        <fullName evidence="1">Uncharacterized protein</fullName>
    </submittedName>
</protein>
<reference evidence="2" key="1">
    <citation type="submission" date="2017-09" db="EMBL/GenBank/DDBJ databases">
        <title>Depth-based differentiation of microbial function through sediment-hosted aquifers and enrichment of novel symbionts in the deep terrestrial subsurface.</title>
        <authorList>
            <person name="Probst A.J."/>
            <person name="Ladd B."/>
            <person name="Jarett J.K."/>
            <person name="Geller-Mcgrath D.E."/>
            <person name="Sieber C.M.K."/>
            <person name="Emerson J.B."/>
            <person name="Anantharaman K."/>
            <person name="Thomas B.C."/>
            <person name="Malmstrom R."/>
            <person name="Stieglmeier M."/>
            <person name="Klingl A."/>
            <person name="Woyke T."/>
            <person name="Ryan C.M."/>
            <person name="Banfield J.F."/>
        </authorList>
    </citation>
    <scope>NUCLEOTIDE SEQUENCE [LARGE SCALE GENOMIC DNA]</scope>
</reference>
<feature type="non-terminal residue" evidence="1">
    <location>
        <position position="104"/>
    </location>
</feature>
<dbReference type="Proteomes" id="UP000229569">
    <property type="component" value="Unassembled WGS sequence"/>
</dbReference>
<dbReference type="EMBL" id="PFVG01000114">
    <property type="protein sequence ID" value="PJA91681.1"/>
    <property type="molecule type" value="Genomic_DNA"/>
</dbReference>
<name>A0A2M7Z7Z5_9BACT</name>
<evidence type="ECO:0000313" key="2">
    <source>
        <dbReference type="Proteomes" id="UP000229569"/>
    </source>
</evidence>
<accession>A0A2M7Z7Z5</accession>
<evidence type="ECO:0000313" key="1">
    <source>
        <dbReference type="EMBL" id="PJA91681.1"/>
    </source>
</evidence>
<proteinExistence type="predicted"/>
<sequence>MREFGLKLYKPEDVLITATLAHRQLYRFRYHRAKTRLIIEEDFKNRNFGALKEFLELVPAECPHQYFSEGLRASEAPIFFSKSDMIVRSKENYATKLAKFVLES</sequence>
<organism evidence="1 2">
    <name type="scientific">Candidatus Kuenenbacteria bacterium CG_4_9_14_3_um_filter_39_14</name>
    <dbReference type="NCBI Taxonomy" id="1974616"/>
    <lineage>
        <taxon>Bacteria</taxon>
        <taxon>Candidatus Kueneniibacteriota</taxon>
    </lineage>
</organism>